<evidence type="ECO:0000259" key="1">
    <source>
        <dbReference type="PROSITE" id="PS51186"/>
    </source>
</evidence>
<dbReference type="GO" id="GO:0016747">
    <property type="term" value="F:acyltransferase activity, transferring groups other than amino-acyl groups"/>
    <property type="evidence" value="ECO:0007669"/>
    <property type="project" value="InterPro"/>
</dbReference>
<dbReference type="InterPro" id="IPR051531">
    <property type="entry name" value="N-acetyltransferase"/>
</dbReference>
<dbReference type="RefSeq" id="WP_342448493.1">
    <property type="nucleotide sequence ID" value="NZ_JAATJC010000001.1"/>
</dbReference>
<dbReference type="PANTHER" id="PTHR43792:SF1">
    <property type="entry name" value="N-ACETYLTRANSFERASE DOMAIN-CONTAINING PROTEIN"/>
    <property type="match status" value="1"/>
</dbReference>
<proteinExistence type="predicted"/>
<dbReference type="InterPro" id="IPR016181">
    <property type="entry name" value="Acyl_CoA_acyltransferase"/>
</dbReference>
<dbReference type="EMBL" id="JAATJC010000001">
    <property type="protein sequence ID" value="NJC05895.1"/>
    <property type="molecule type" value="Genomic_DNA"/>
</dbReference>
<dbReference type="Pfam" id="PF13302">
    <property type="entry name" value="Acetyltransf_3"/>
    <property type="match status" value="1"/>
</dbReference>
<protein>
    <submittedName>
        <fullName evidence="2">RimJ/RimL family protein N-acetyltransferase</fullName>
    </submittedName>
</protein>
<sequence length="193" mass="21673">MTGEIIAQTERLNLCTWDDARWAEFVRVTNVPAVMHWLGGVFSGEQMMAARARLDGYKADHGFTFWALERRSDHALLGFCGLKQANAPGAEPLHGEVEIGWRLREDAWGQGYAREAAARSLDLAFDLFAAPRVIAFTARGNLPSQGLMARLGMRHLPGHDYVDRRFPADAPPNPQLTFAISAGDWRVQRDRRR</sequence>
<name>A0A7X5Y6X0_9SPHN</name>
<keyword evidence="2" id="KW-0808">Transferase</keyword>
<evidence type="ECO:0000313" key="2">
    <source>
        <dbReference type="EMBL" id="NJC05895.1"/>
    </source>
</evidence>
<dbReference type="InterPro" id="IPR000182">
    <property type="entry name" value="GNAT_dom"/>
</dbReference>
<comment type="caution">
    <text evidence="2">The sequence shown here is derived from an EMBL/GenBank/DDBJ whole genome shotgun (WGS) entry which is preliminary data.</text>
</comment>
<evidence type="ECO:0000313" key="3">
    <source>
        <dbReference type="Proteomes" id="UP000558192"/>
    </source>
</evidence>
<dbReference type="Gene3D" id="3.40.630.30">
    <property type="match status" value="1"/>
</dbReference>
<dbReference type="PROSITE" id="PS51186">
    <property type="entry name" value="GNAT"/>
    <property type="match status" value="1"/>
</dbReference>
<keyword evidence="3" id="KW-1185">Reference proteome</keyword>
<reference evidence="2 3" key="1">
    <citation type="submission" date="2020-03" db="EMBL/GenBank/DDBJ databases">
        <title>Genomic Encyclopedia of Type Strains, Phase IV (KMG-IV): sequencing the most valuable type-strain genomes for metagenomic binning, comparative biology and taxonomic classification.</title>
        <authorList>
            <person name="Goeker M."/>
        </authorList>
    </citation>
    <scope>NUCLEOTIDE SEQUENCE [LARGE SCALE GENOMIC DNA]</scope>
    <source>
        <strain evidence="2 3">DSM 16846</strain>
    </source>
</reference>
<organism evidence="2 3">
    <name type="scientific">Sphingomonas kaistensis</name>
    <dbReference type="NCBI Taxonomy" id="298708"/>
    <lineage>
        <taxon>Bacteria</taxon>
        <taxon>Pseudomonadati</taxon>
        <taxon>Pseudomonadota</taxon>
        <taxon>Alphaproteobacteria</taxon>
        <taxon>Sphingomonadales</taxon>
        <taxon>Sphingomonadaceae</taxon>
        <taxon>Sphingomonas</taxon>
    </lineage>
</organism>
<feature type="domain" description="N-acetyltransferase" evidence="1">
    <location>
        <begin position="23"/>
        <end position="169"/>
    </location>
</feature>
<accession>A0A7X5Y6X0</accession>
<dbReference type="Proteomes" id="UP000558192">
    <property type="component" value="Unassembled WGS sequence"/>
</dbReference>
<dbReference type="PANTHER" id="PTHR43792">
    <property type="entry name" value="GNAT FAMILY, PUTATIVE (AFU_ORTHOLOGUE AFUA_3G00765)-RELATED-RELATED"/>
    <property type="match status" value="1"/>
</dbReference>
<gene>
    <name evidence="2" type="ORF">GGQ97_001688</name>
</gene>
<dbReference type="SUPFAM" id="SSF55729">
    <property type="entry name" value="Acyl-CoA N-acyltransferases (Nat)"/>
    <property type="match status" value="1"/>
</dbReference>
<dbReference type="AlphaFoldDB" id="A0A7X5Y6X0"/>